<dbReference type="EMBL" id="CACVKT020006841">
    <property type="protein sequence ID" value="CAC5403786.1"/>
    <property type="molecule type" value="Genomic_DNA"/>
</dbReference>
<feature type="compositionally biased region" description="Basic and acidic residues" evidence="1">
    <location>
        <begin position="91"/>
        <end position="101"/>
    </location>
</feature>
<feature type="compositionally biased region" description="Polar residues" evidence="1">
    <location>
        <begin position="30"/>
        <end position="41"/>
    </location>
</feature>
<feature type="compositionally biased region" description="Polar residues" evidence="1">
    <location>
        <begin position="76"/>
        <end position="86"/>
    </location>
</feature>
<evidence type="ECO:0000313" key="2">
    <source>
        <dbReference type="EMBL" id="CAC5403786.1"/>
    </source>
</evidence>
<protein>
    <submittedName>
        <fullName evidence="2">Uncharacterized protein</fullName>
    </submittedName>
</protein>
<dbReference type="AlphaFoldDB" id="A0A6J8D739"/>
<dbReference type="Proteomes" id="UP000507470">
    <property type="component" value="Unassembled WGS sequence"/>
</dbReference>
<evidence type="ECO:0000313" key="3">
    <source>
        <dbReference type="Proteomes" id="UP000507470"/>
    </source>
</evidence>
<organism evidence="2 3">
    <name type="scientific">Mytilus coruscus</name>
    <name type="common">Sea mussel</name>
    <dbReference type="NCBI Taxonomy" id="42192"/>
    <lineage>
        <taxon>Eukaryota</taxon>
        <taxon>Metazoa</taxon>
        <taxon>Spiralia</taxon>
        <taxon>Lophotrochozoa</taxon>
        <taxon>Mollusca</taxon>
        <taxon>Bivalvia</taxon>
        <taxon>Autobranchia</taxon>
        <taxon>Pteriomorphia</taxon>
        <taxon>Mytilida</taxon>
        <taxon>Mytiloidea</taxon>
        <taxon>Mytilidae</taxon>
        <taxon>Mytilinae</taxon>
        <taxon>Mytilus</taxon>
    </lineage>
</organism>
<evidence type="ECO:0000256" key="1">
    <source>
        <dbReference type="SAM" id="MobiDB-lite"/>
    </source>
</evidence>
<name>A0A6J8D739_MYTCO</name>
<accession>A0A6J8D739</accession>
<feature type="region of interest" description="Disordered" evidence="1">
    <location>
        <begin position="1"/>
        <end position="106"/>
    </location>
</feature>
<proteinExistence type="predicted"/>
<sequence length="231" mass="26557">MEYDHAEIDQNTNNSNRDKASNDADPLVFQTPNSNENNFTPHLNLRHQDQLATSFDNPGTEVRIPLNSEAPGHTPAYSSSSHQQYELQGARPKDPPDKLQTPKDFSMKNNLAKGVYISKSVNPSTEEKELRKNEKLKQKDSLGTQFVTSQQYAKQEKDINVNSEVLVYLKDKQIDKTVLKLVCACLNIKDSQTRTLKLRNKHCKTAESKDFDDWYDRVEKKMKEVFFQPHN</sequence>
<reference evidence="2 3" key="1">
    <citation type="submission" date="2020-06" db="EMBL/GenBank/DDBJ databases">
        <authorList>
            <person name="Li R."/>
            <person name="Bekaert M."/>
        </authorList>
    </citation>
    <scope>NUCLEOTIDE SEQUENCE [LARGE SCALE GENOMIC DNA]</scope>
    <source>
        <strain evidence="3">wild</strain>
    </source>
</reference>
<gene>
    <name evidence="2" type="ORF">MCOR_37652</name>
</gene>
<keyword evidence="3" id="KW-1185">Reference proteome</keyword>